<dbReference type="RefSeq" id="WP_380905276.1">
    <property type="nucleotide sequence ID" value="NZ_JBHUEG010000006.1"/>
</dbReference>
<keyword evidence="3" id="KW-1185">Reference proteome</keyword>
<gene>
    <name evidence="2" type="ORF">ACFSR5_15085</name>
</gene>
<dbReference type="Proteomes" id="UP001597545">
    <property type="component" value="Unassembled WGS sequence"/>
</dbReference>
<keyword evidence="1" id="KW-0472">Membrane</keyword>
<accession>A0ABW5KL99</accession>
<comment type="caution">
    <text evidence="2">The sequence shown here is derived from an EMBL/GenBank/DDBJ whole genome shotgun (WGS) entry which is preliminary data.</text>
</comment>
<dbReference type="Pfam" id="PF16328">
    <property type="entry name" value="DUF4961"/>
    <property type="match status" value="1"/>
</dbReference>
<dbReference type="InterPro" id="IPR032522">
    <property type="entry name" value="DUF4961"/>
</dbReference>
<sequence length="329" mass="36473">MKTPFQHLLYLYILLGLSLTLFLVHCGLKSLTVTVPAEAVAGQRATFTMHSGAEPRIEGSGTYTTQLLAGIMVPKSWNARQNAVLTYTSPKGNGTLRLIPDSEVEPVSGLNWHQAAKKMFGIGPNLVDDFEWIIYRSTQSYTFVNNEDIDFNVKVECNVGSENMLLRLGFYVGSSIENLRPEDTDYKKFTFSDDFQVIGGEGDLIDFVNPQLGTVQPVKSLDNDIITLNFNAGVVSTVLDNENEVYLRVRALDAQDKVLGEINQATAKSKLSAIGGKRFLIDIWPRGFFSIDGGAEIARLEYFFTDASGTKVVGYGNTDQPFKYSFRCK</sequence>
<dbReference type="EMBL" id="JBHULR010000007">
    <property type="protein sequence ID" value="MFD2548973.1"/>
    <property type="molecule type" value="Genomic_DNA"/>
</dbReference>
<proteinExistence type="predicted"/>
<evidence type="ECO:0000256" key="1">
    <source>
        <dbReference type="SAM" id="Phobius"/>
    </source>
</evidence>
<protein>
    <submittedName>
        <fullName evidence="2">DUF4961 domain-containing protein</fullName>
    </submittedName>
</protein>
<organism evidence="2 3">
    <name type="scientific">Sphingobacterium suaedae</name>
    <dbReference type="NCBI Taxonomy" id="1686402"/>
    <lineage>
        <taxon>Bacteria</taxon>
        <taxon>Pseudomonadati</taxon>
        <taxon>Bacteroidota</taxon>
        <taxon>Sphingobacteriia</taxon>
        <taxon>Sphingobacteriales</taxon>
        <taxon>Sphingobacteriaceae</taxon>
        <taxon>Sphingobacterium</taxon>
    </lineage>
</organism>
<reference evidence="3" key="1">
    <citation type="journal article" date="2019" name="Int. J. Syst. Evol. Microbiol.">
        <title>The Global Catalogue of Microorganisms (GCM) 10K type strain sequencing project: providing services to taxonomists for standard genome sequencing and annotation.</title>
        <authorList>
            <consortium name="The Broad Institute Genomics Platform"/>
            <consortium name="The Broad Institute Genome Sequencing Center for Infectious Disease"/>
            <person name="Wu L."/>
            <person name="Ma J."/>
        </authorList>
    </citation>
    <scope>NUCLEOTIDE SEQUENCE [LARGE SCALE GENOMIC DNA]</scope>
    <source>
        <strain evidence="3">KCTC 42662</strain>
    </source>
</reference>
<name>A0ABW5KL99_9SPHI</name>
<evidence type="ECO:0000313" key="2">
    <source>
        <dbReference type="EMBL" id="MFD2548973.1"/>
    </source>
</evidence>
<keyword evidence="1" id="KW-0812">Transmembrane</keyword>
<feature type="transmembrane region" description="Helical" evidence="1">
    <location>
        <begin position="7"/>
        <end position="24"/>
    </location>
</feature>
<keyword evidence="1" id="KW-1133">Transmembrane helix</keyword>
<evidence type="ECO:0000313" key="3">
    <source>
        <dbReference type="Proteomes" id="UP001597545"/>
    </source>
</evidence>